<evidence type="ECO:0000313" key="8">
    <source>
        <dbReference type="Proteomes" id="UP001053296"/>
    </source>
</evidence>
<dbReference type="Gene3D" id="3.40.50.300">
    <property type="entry name" value="P-loop containing nucleotide triphosphate hydrolases"/>
    <property type="match status" value="1"/>
</dbReference>
<keyword evidence="1" id="KW-0813">Transport</keyword>
<dbReference type="Proteomes" id="UP001053296">
    <property type="component" value="Chromosome"/>
</dbReference>
<dbReference type="PANTHER" id="PTHR42794:SF1">
    <property type="entry name" value="HEMIN IMPORT ATP-BINDING PROTEIN HMUV"/>
    <property type="match status" value="1"/>
</dbReference>
<dbReference type="PROSITE" id="PS50893">
    <property type="entry name" value="ABC_TRANSPORTER_2"/>
    <property type="match status" value="1"/>
</dbReference>
<dbReference type="SUPFAM" id="SSF52540">
    <property type="entry name" value="P-loop containing nucleoside triphosphate hydrolases"/>
    <property type="match status" value="1"/>
</dbReference>
<proteinExistence type="predicted"/>
<keyword evidence="3" id="KW-0067">ATP-binding</keyword>
<dbReference type="CDD" id="cd03214">
    <property type="entry name" value="ABC_Iron-Siderophores_B12_Hemin"/>
    <property type="match status" value="1"/>
</dbReference>
<dbReference type="InterPro" id="IPR017871">
    <property type="entry name" value="ABC_transporter-like_CS"/>
</dbReference>
<feature type="domain" description="ABC transporter" evidence="6">
    <location>
        <begin position="6"/>
        <end position="242"/>
    </location>
</feature>
<evidence type="ECO:0000256" key="3">
    <source>
        <dbReference type="ARBA" id="ARBA00022840"/>
    </source>
</evidence>
<dbReference type="EMBL" id="AP024485">
    <property type="protein sequence ID" value="BCS90206.1"/>
    <property type="molecule type" value="Genomic_DNA"/>
</dbReference>
<keyword evidence="8" id="KW-1185">Reference proteome</keyword>
<accession>A0ABM7P9Z1</accession>
<dbReference type="RefSeq" id="WP_229592137.1">
    <property type="nucleotide sequence ID" value="NZ_AP024485.1"/>
</dbReference>
<evidence type="ECO:0000259" key="6">
    <source>
        <dbReference type="PROSITE" id="PS50893"/>
    </source>
</evidence>
<dbReference type="InterPro" id="IPR003593">
    <property type="entry name" value="AAA+_ATPase"/>
</dbReference>
<organism evidence="7 8">
    <name type="scientific">Pseudodesulfovibrio sediminis</name>
    <dbReference type="NCBI Taxonomy" id="2810563"/>
    <lineage>
        <taxon>Bacteria</taxon>
        <taxon>Pseudomonadati</taxon>
        <taxon>Thermodesulfobacteriota</taxon>
        <taxon>Desulfovibrionia</taxon>
        <taxon>Desulfovibrionales</taxon>
        <taxon>Desulfovibrionaceae</taxon>
    </lineage>
</organism>
<name>A0ABM7P9Z1_9BACT</name>
<protein>
    <recommendedName>
        <fullName evidence="6">ABC transporter domain-containing protein</fullName>
    </recommendedName>
</protein>
<comment type="function">
    <text evidence="5">Part of the ABC transporter complex HmuTUV involved in hemin import. Responsible for energy coupling to the transport system.</text>
</comment>
<dbReference type="PROSITE" id="PS00211">
    <property type="entry name" value="ABC_TRANSPORTER_1"/>
    <property type="match status" value="1"/>
</dbReference>
<dbReference type="SMART" id="SM00382">
    <property type="entry name" value="AAA"/>
    <property type="match status" value="1"/>
</dbReference>
<dbReference type="InterPro" id="IPR027417">
    <property type="entry name" value="P-loop_NTPase"/>
</dbReference>
<evidence type="ECO:0000256" key="1">
    <source>
        <dbReference type="ARBA" id="ARBA00022448"/>
    </source>
</evidence>
<keyword evidence="2" id="KW-0547">Nucleotide-binding</keyword>
<dbReference type="PANTHER" id="PTHR42794">
    <property type="entry name" value="HEMIN IMPORT ATP-BINDING PROTEIN HMUV"/>
    <property type="match status" value="1"/>
</dbReference>
<evidence type="ECO:0000313" key="7">
    <source>
        <dbReference type="EMBL" id="BCS90206.1"/>
    </source>
</evidence>
<sequence>MANATFKLHGVHFGYADTPVLSNLDLTFEPGMVHGVVGPNGSGKSTLLALLSGHLRPGTGTIHLNDIPLTALSPATLSRLCALVPQELDFNFPFTVHETVLMGRHPHIPRLARPTDADYAMVTASIDKMDLDKLHDRVLADLSGGEKQRAVVARGLAQETPALLLDEPTSSMDIRHALTTMTELKRLAHTKNRTIIAVLHDLNLAARFCDRIVMLHKGRVHAQGDVTETLNQDSIETVFRVRAALHETKAGLQIVYVKEV</sequence>
<dbReference type="InterPro" id="IPR003439">
    <property type="entry name" value="ABC_transporter-like_ATP-bd"/>
</dbReference>
<keyword evidence="4" id="KW-1278">Translocase</keyword>
<evidence type="ECO:0000256" key="2">
    <source>
        <dbReference type="ARBA" id="ARBA00022741"/>
    </source>
</evidence>
<dbReference type="Pfam" id="PF00005">
    <property type="entry name" value="ABC_tran"/>
    <property type="match status" value="1"/>
</dbReference>
<evidence type="ECO:0000256" key="5">
    <source>
        <dbReference type="ARBA" id="ARBA00037066"/>
    </source>
</evidence>
<evidence type="ECO:0000256" key="4">
    <source>
        <dbReference type="ARBA" id="ARBA00022967"/>
    </source>
</evidence>
<reference evidence="7" key="1">
    <citation type="journal article" date="2022" name="Arch. Microbiol.">
        <title>Pseudodesulfovibrio sediminis sp. nov., a mesophilic and neutrophilic sulfate-reducing bacterium isolated from sediment of a brackish lake.</title>
        <authorList>
            <person name="Takahashi A."/>
            <person name="Kojima H."/>
            <person name="Watanabe M."/>
            <person name="Fukui M."/>
        </authorList>
    </citation>
    <scope>NUCLEOTIDE SEQUENCE</scope>
    <source>
        <strain evidence="7">SF6</strain>
    </source>
</reference>
<gene>
    <name evidence="7" type="ORF">PSDVSF_34480</name>
</gene>